<evidence type="ECO:0000313" key="4">
    <source>
        <dbReference type="EMBL" id="CAH8248987.1"/>
    </source>
</evidence>
<evidence type="ECO:0000313" key="6">
    <source>
        <dbReference type="EMBL" id="CAH8249571.1"/>
    </source>
</evidence>
<accession>A0ABM9G7N0</accession>
<evidence type="ECO:0000313" key="7">
    <source>
        <dbReference type="EMBL" id="CAH8249884.1"/>
    </source>
</evidence>
<sequence>MAGLHDSDIRLDANWQPAAAANGEALLVTDYDCLFQDIRLEALTQEGELFYDESWGWSLLEFIQSQDDELTRLEIEQRVKEKLERRIEIDADTIQVITAFRGDAITVHASFRFRGDERLYELDVDLDRVKVEVVLVD</sequence>
<dbReference type="Gene3D" id="3.10.450.40">
    <property type="match status" value="1"/>
</dbReference>
<dbReference type="EMBL" id="CALYLO010000007">
    <property type="protein sequence ID" value="CAH8247744.1"/>
    <property type="molecule type" value="Genomic_DNA"/>
</dbReference>
<evidence type="ECO:0000313" key="3">
    <source>
        <dbReference type="EMBL" id="CAH8248836.1"/>
    </source>
</evidence>
<reference evidence="1" key="1">
    <citation type="submission" date="2022-06" db="EMBL/GenBank/DDBJ databases">
        <authorList>
            <person name="Dietemann V."/>
            <person name="Ory F."/>
            <person name="Dainat B."/>
            <person name="Oberhansli S."/>
        </authorList>
    </citation>
    <scope>NUCLEOTIDE SEQUENCE</scope>
    <source>
        <strain evidence="1">Ena-SAMPLE-TAB-26-04-2022-14:26:32:270-5432</strain>
    </source>
</reference>
<organism evidence="1 8">
    <name type="scientific">Paenibacillus melissococcoides</name>
    <dbReference type="NCBI Taxonomy" id="2912268"/>
    <lineage>
        <taxon>Bacteria</taxon>
        <taxon>Bacillati</taxon>
        <taxon>Bacillota</taxon>
        <taxon>Bacilli</taxon>
        <taxon>Bacillales</taxon>
        <taxon>Paenibacillaceae</taxon>
        <taxon>Paenibacillus</taxon>
    </lineage>
</organism>
<comment type="caution">
    <text evidence="1">The sequence shown here is derived from an EMBL/GenBank/DDBJ whole genome shotgun (WGS) entry which is preliminary data.</text>
</comment>
<dbReference type="EMBL" id="CALYLO010000013">
    <property type="protein sequence ID" value="CAH8248836.1"/>
    <property type="molecule type" value="Genomic_DNA"/>
</dbReference>
<name>A0ABM9G7N0_9BACL</name>
<evidence type="ECO:0000313" key="5">
    <source>
        <dbReference type="EMBL" id="CAH8249180.1"/>
    </source>
</evidence>
<dbReference type="EMBL" id="CALYLO010000014">
    <property type="protein sequence ID" value="CAH8249180.1"/>
    <property type="molecule type" value="Genomic_DNA"/>
</dbReference>
<dbReference type="EMBL" id="CALYLO010000017">
    <property type="protein sequence ID" value="CAH8249571.1"/>
    <property type="molecule type" value="Genomic_DNA"/>
</dbReference>
<dbReference type="RefSeq" id="WP_213430853.1">
    <property type="nucleotide sequence ID" value="NZ_AP031286.1"/>
</dbReference>
<dbReference type="EMBL" id="CALYLO010000021">
    <property type="protein sequence ID" value="CAH8249884.1"/>
    <property type="molecule type" value="Genomic_DNA"/>
</dbReference>
<proteinExistence type="predicted"/>
<dbReference type="EMBL" id="CALYLO010000012">
    <property type="protein sequence ID" value="CAH8248811.1"/>
    <property type="molecule type" value="Genomic_DNA"/>
</dbReference>
<dbReference type="SUPFAM" id="SSF160719">
    <property type="entry name" value="gpW/gp25-like"/>
    <property type="match status" value="1"/>
</dbReference>
<dbReference type="Proteomes" id="UP001154322">
    <property type="component" value="Unassembled WGS sequence"/>
</dbReference>
<gene>
    <name evidence="1" type="ORF">WJ0W_005001</name>
    <name evidence="2" type="ORF">WJ0W_005995</name>
    <name evidence="3" type="ORF">WJ0W_006020</name>
    <name evidence="4" type="ORF">WJ0W_006174</name>
    <name evidence="5" type="ORF">WJ0W_006366</name>
    <name evidence="6" type="ORF">WJ0W_006756</name>
    <name evidence="7" type="ORF">WJ0W_007070</name>
</gene>
<protein>
    <submittedName>
        <fullName evidence="1">DUF2634 domain-containing protein</fullName>
    </submittedName>
</protein>
<evidence type="ECO:0000313" key="2">
    <source>
        <dbReference type="EMBL" id="CAH8248811.1"/>
    </source>
</evidence>
<evidence type="ECO:0000313" key="8">
    <source>
        <dbReference type="Proteomes" id="UP001154322"/>
    </source>
</evidence>
<keyword evidence="8" id="KW-1185">Reference proteome</keyword>
<dbReference type="EMBL" id="CALYLO010000013">
    <property type="protein sequence ID" value="CAH8248987.1"/>
    <property type="molecule type" value="Genomic_DNA"/>
</dbReference>
<evidence type="ECO:0000313" key="1">
    <source>
        <dbReference type="EMBL" id="CAH8247744.1"/>
    </source>
</evidence>